<comment type="caution">
    <text evidence="2">The sequence shown here is derived from an EMBL/GenBank/DDBJ whole genome shotgun (WGS) entry which is preliminary data.</text>
</comment>
<dbReference type="EMBL" id="JAVREH010000009">
    <property type="protein sequence ID" value="MDT0261620.1"/>
    <property type="molecule type" value="Genomic_DNA"/>
</dbReference>
<accession>A0ABU2J9H8</accession>
<name>A0ABU2J9H8_9ACTN</name>
<protein>
    <submittedName>
        <fullName evidence="2">Uncharacterized protein</fullName>
    </submittedName>
</protein>
<evidence type="ECO:0000313" key="2">
    <source>
        <dbReference type="EMBL" id="MDT0261620.1"/>
    </source>
</evidence>
<gene>
    <name evidence="2" type="ORF">RM423_09465</name>
</gene>
<keyword evidence="3" id="KW-1185">Reference proteome</keyword>
<proteinExistence type="predicted"/>
<dbReference type="RefSeq" id="WP_311422775.1">
    <property type="nucleotide sequence ID" value="NZ_JAVREH010000009.1"/>
</dbReference>
<evidence type="ECO:0000313" key="3">
    <source>
        <dbReference type="Proteomes" id="UP001183176"/>
    </source>
</evidence>
<reference evidence="3" key="1">
    <citation type="submission" date="2023-07" db="EMBL/GenBank/DDBJ databases">
        <title>30 novel species of actinomycetes from the DSMZ collection.</title>
        <authorList>
            <person name="Nouioui I."/>
        </authorList>
    </citation>
    <scope>NUCLEOTIDE SEQUENCE [LARGE SCALE GENOMIC DNA]</scope>
    <source>
        <strain evidence="3">DSM 44399</strain>
    </source>
</reference>
<evidence type="ECO:0000256" key="1">
    <source>
        <dbReference type="SAM" id="MobiDB-lite"/>
    </source>
</evidence>
<dbReference type="Proteomes" id="UP001183176">
    <property type="component" value="Unassembled WGS sequence"/>
</dbReference>
<organism evidence="2 3">
    <name type="scientific">Jatrophihabitans lederbergiae</name>
    <dbReference type="NCBI Taxonomy" id="3075547"/>
    <lineage>
        <taxon>Bacteria</taxon>
        <taxon>Bacillati</taxon>
        <taxon>Actinomycetota</taxon>
        <taxon>Actinomycetes</taxon>
        <taxon>Jatrophihabitantales</taxon>
        <taxon>Jatrophihabitantaceae</taxon>
        <taxon>Jatrophihabitans</taxon>
    </lineage>
</organism>
<feature type="region of interest" description="Disordered" evidence="1">
    <location>
        <begin position="1"/>
        <end position="22"/>
    </location>
</feature>
<sequence length="46" mass="4906">METKHTGDVVNPSRVPAADDPWSTEVVTLSGSARPGRADEELRGTL</sequence>